<gene>
    <name evidence="1" type="ORF">LSAA_14091</name>
</gene>
<dbReference type="EMBL" id="HG994587">
    <property type="protein sequence ID" value="CAF3024427.1"/>
    <property type="molecule type" value="Genomic_DNA"/>
</dbReference>
<evidence type="ECO:0000313" key="2">
    <source>
        <dbReference type="Proteomes" id="UP000675881"/>
    </source>
</evidence>
<protein>
    <submittedName>
        <fullName evidence="1">(salmon louse) hypothetical protein</fullName>
    </submittedName>
</protein>
<proteinExistence type="predicted"/>
<accession>A0A7R8DA94</accession>
<sequence length="141" mass="16722">MRVTELLINIKSLDELMITRNDKGNIYSREKQKNWINSKELQNERNISYQYLITLPLKTQRKPPQLQFKENREYILHISMACSQSYPLKPFLLEKYFLDAEKFDAHFRNGIEAYFASPVMLSNAKKYVCAVNQSCDVLRNH</sequence>
<dbReference type="AlphaFoldDB" id="A0A7R8DA94"/>
<name>A0A7R8DA94_LEPSM</name>
<reference evidence="1" key="1">
    <citation type="submission" date="2021-02" db="EMBL/GenBank/DDBJ databases">
        <authorList>
            <person name="Bekaert M."/>
        </authorList>
    </citation>
    <scope>NUCLEOTIDE SEQUENCE</scope>
    <source>
        <strain evidence="1">IoA-00</strain>
    </source>
</reference>
<dbReference type="Proteomes" id="UP000675881">
    <property type="component" value="Chromosome 8"/>
</dbReference>
<keyword evidence="2" id="KW-1185">Reference proteome</keyword>
<evidence type="ECO:0000313" key="1">
    <source>
        <dbReference type="EMBL" id="CAF3024427.1"/>
    </source>
</evidence>
<organism evidence="1 2">
    <name type="scientific">Lepeophtheirus salmonis</name>
    <name type="common">Salmon louse</name>
    <name type="synonym">Caligus salmonis</name>
    <dbReference type="NCBI Taxonomy" id="72036"/>
    <lineage>
        <taxon>Eukaryota</taxon>
        <taxon>Metazoa</taxon>
        <taxon>Ecdysozoa</taxon>
        <taxon>Arthropoda</taxon>
        <taxon>Crustacea</taxon>
        <taxon>Multicrustacea</taxon>
        <taxon>Hexanauplia</taxon>
        <taxon>Copepoda</taxon>
        <taxon>Siphonostomatoida</taxon>
        <taxon>Caligidae</taxon>
        <taxon>Lepeophtheirus</taxon>
    </lineage>
</organism>